<gene>
    <name evidence="3" type="ORF">DLJ74_04330</name>
</gene>
<name>A0A317L0U6_9BACI</name>
<organism evidence="3 4">
    <name type="scientific">Gracilibacillus dipsosauri</name>
    <dbReference type="NCBI Taxonomy" id="178340"/>
    <lineage>
        <taxon>Bacteria</taxon>
        <taxon>Bacillati</taxon>
        <taxon>Bacillota</taxon>
        <taxon>Bacilli</taxon>
        <taxon>Bacillales</taxon>
        <taxon>Bacillaceae</taxon>
        <taxon>Gracilibacillus</taxon>
    </lineage>
</organism>
<keyword evidence="4" id="KW-1185">Reference proteome</keyword>
<dbReference type="EMBL" id="QGTD01000005">
    <property type="protein sequence ID" value="PWU69223.1"/>
    <property type="molecule type" value="Genomic_DNA"/>
</dbReference>
<evidence type="ECO:0000313" key="3">
    <source>
        <dbReference type="EMBL" id="PWU69223.1"/>
    </source>
</evidence>
<dbReference type="AlphaFoldDB" id="A0A317L0U6"/>
<dbReference type="SUPFAM" id="SSF55961">
    <property type="entry name" value="Bet v1-like"/>
    <property type="match status" value="1"/>
</dbReference>
<evidence type="ECO:0000256" key="1">
    <source>
        <dbReference type="ARBA" id="ARBA00006817"/>
    </source>
</evidence>
<evidence type="ECO:0000259" key="2">
    <source>
        <dbReference type="Pfam" id="PF08327"/>
    </source>
</evidence>
<dbReference type="OrthoDB" id="9803476at2"/>
<dbReference type="InterPro" id="IPR013538">
    <property type="entry name" value="ASHA1/2-like_C"/>
</dbReference>
<feature type="domain" description="Activator of Hsp90 ATPase homologue 1/2-like C-terminal" evidence="2">
    <location>
        <begin position="19"/>
        <end position="143"/>
    </location>
</feature>
<comment type="caution">
    <text evidence="3">The sequence shown here is derived from an EMBL/GenBank/DDBJ whole genome shotgun (WGS) entry which is preliminary data.</text>
</comment>
<dbReference type="Gene3D" id="3.30.530.20">
    <property type="match status" value="1"/>
</dbReference>
<comment type="similarity">
    <text evidence="1">Belongs to the AHA1 family.</text>
</comment>
<reference evidence="3 4" key="1">
    <citation type="submission" date="2018-05" db="EMBL/GenBank/DDBJ databases">
        <title>Genomic analysis of Gracilibacillus dipsosauri DD1 reveals novel features of a salt-tolerant amylase.</title>
        <authorList>
            <person name="Deutch C.E."/>
            <person name="Yang S."/>
        </authorList>
    </citation>
    <scope>NUCLEOTIDE SEQUENCE [LARGE SCALE GENOMIC DNA]</scope>
    <source>
        <strain evidence="3 4">DD1</strain>
    </source>
</reference>
<protein>
    <submittedName>
        <fullName evidence="3">Polyketide cyclase</fullName>
    </submittedName>
</protein>
<dbReference type="Proteomes" id="UP000245624">
    <property type="component" value="Unassembled WGS sequence"/>
</dbReference>
<dbReference type="RefSeq" id="WP_054787547.1">
    <property type="nucleotide sequence ID" value="NZ_JAJUIE010000023.1"/>
</dbReference>
<evidence type="ECO:0000313" key="4">
    <source>
        <dbReference type="Proteomes" id="UP000245624"/>
    </source>
</evidence>
<proteinExistence type="inferred from homology"/>
<accession>A0A317L0U6</accession>
<dbReference type="CDD" id="cd08900">
    <property type="entry name" value="SRPBCC_CalC_Aha1-like_7"/>
    <property type="match status" value="1"/>
</dbReference>
<dbReference type="InterPro" id="IPR023393">
    <property type="entry name" value="START-like_dom_sf"/>
</dbReference>
<dbReference type="Pfam" id="PF08327">
    <property type="entry name" value="AHSA1"/>
    <property type="match status" value="1"/>
</dbReference>
<sequence length="147" mass="16740">MTERFVTHDTFIIDRTLEVPNEQVFKAWSTPELKAQWFAKADQFNFQVGGKETNHGGPPEGPVFHFEATYQEIVPNERIIYSYTMDQGENRISVSTVTVEFNATETGTHLIYTEQGTYVDGHDKPEIREHGTGIMLDKLVKLMKGEG</sequence>